<evidence type="ECO:0000256" key="1">
    <source>
        <dbReference type="SAM" id="MobiDB-lite"/>
    </source>
</evidence>
<organism evidence="2 3">
    <name type="scientific">Colletotrichum abscissum</name>
    <dbReference type="NCBI Taxonomy" id="1671311"/>
    <lineage>
        <taxon>Eukaryota</taxon>
        <taxon>Fungi</taxon>
        <taxon>Dikarya</taxon>
        <taxon>Ascomycota</taxon>
        <taxon>Pezizomycotina</taxon>
        <taxon>Sordariomycetes</taxon>
        <taxon>Hypocreomycetidae</taxon>
        <taxon>Glomerellales</taxon>
        <taxon>Glomerellaceae</taxon>
        <taxon>Colletotrichum</taxon>
        <taxon>Colletotrichum acutatum species complex</taxon>
    </lineage>
</organism>
<keyword evidence="3" id="KW-1185">Reference proteome</keyword>
<dbReference type="OrthoDB" id="10547524at2759"/>
<evidence type="ECO:0000313" key="2">
    <source>
        <dbReference type="EMBL" id="KAI3542210.1"/>
    </source>
</evidence>
<sequence>MAVCETHQRHFYLDREALQQGAAMSHSLGPPANNESSLSVHPDSIVGQRCPNGPGGTLCNSASSPSPSTAAQTIIPACSTDVPVWNAPQRRIWPKMVLPCRNPSAALRRLPRRTLQALPASNHQQWAHEMQPLARPTYLGGPKKRASLPEAPAGIQGGEEEGQSQKKPTHKSSAAVLSDVRPRLHGVPCFVPLARLTSTGALANLIAVLIAELLQFCKCVVVMLINHA</sequence>
<comment type="caution">
    <text evidence="2">The sequence shown here is derived from an EMBL/GenBank/DDBJ whole genome shotgun (WGS) entry which is preliminary data.</text>
</comment>
<gene>
    <name evidence="2" type="ORF">CABS02_10482</name>
</gene>
<dbReference type="EMBL" id="SDAQ01000079">
    <property type="protein sequence ID" value="KAI3542210.1"/>
    <property type="molecule type" value="Genomic_DNA"/>
</dbReference>
<protein>
    <submittedName>
        <fullName evidence="2">Uncharacterized protein</fullName>
    </submittedName>
</protein>
<dbReference type="Proteomes" id="UP001056436">
    <property type="component" value="Unassembled WGS sequence"/>
</dbReference>
<dbReference type="AlphaFoldDB" id="A0A9P9X957"/>
<name>A0A9P9X957_9PEZI</name>
<proteinExistence type="predicted"/>
<evidence type="ECO:0000313" key="3">
    <source>
        <dbReference type="Proteomes" id="UP001056436"/>
    </source>
</evidence>
<accession>A0A9P9X957</accession>
<reference evidence="2" key="1">
    <citation type="submission" date="2019-01" db="EMBL/GenBank/DDBJ databases">
        <title>Colletotrichum abscissum LGMF1257.</title>
        <authorList>
            <person name="Baroncelli R."/>
        </authorList>
    </citation>
    <scope>NUCLEOTIDE SEQUENCE</scope>
    <source>
        <strain evidence="2">Ca142</strain>
    </source>
</reference>
<feature type="region of interest" description="Disordered" evidence="1">
    <location>
        <begin position="137"/>
        <end position="177"/>
    </location>
</feature>